<keyword evidence="4 8" id="KW-0067">ATP-binding</keyword>
<dbReference type="InterPro" id="IPR000073">
    <property type="entry name" value="AB_hydrolase_1"/>
</dbReference>
<dbReference type="SUPFAM" id="SSF49785">
    <property type="entry name" value="Galactose-binding domain-like"/>
    <property type="match status" value="1"/>
</dbReference>
<keyword evidence="3" id="KW-0547">Nucleotide-binding</keyword>
<dbReference type="PROSITE" id="PS50893">
    <property type="entry name" value="ABC_TRANSPORTER_2"/>
    <property type="match status" value="1"/>
</dbReference>
<dbReference type="RefSeq" id="WP_210058257.1">
    <property type="nucleotide sequence ID" value="NZ_JAGIOB010000001.1"/>
</dbReference>
<dbReference type="InterPro" id="IPR013736">
    <property type="entry name" value="Xaa-Pro_dipept_C"/>
</dbReference>
<proteinExistence type="inferred from homology"/>
<evidence type="ECO:0000256" key="2">
    <source>
        <dbReference type="ARBA" id="ARBA00022448"/>
    </source>
</evidence>
<dbReference type="InterPro" id="IPR003439">
    <property type="entry name" value="ABC_transporter-like_ATP-bd"/>
</dbReference>
<comment type="similarity">
    <text evidence="1">Belongs to the ABC transporter superfamily.</text>
</comment>
<dbReference type="PANTHER" id="PTHR43335">
    <property type="entry name" value="ABC TRANSPORTER, ATP-BINDING PROTEIN"/>
    <property type="match status" value="1"/>
</dbReference>
<dbReference type="Pfam" id="PF00005">
    <property type="entry name" value="ABC_tran"/>
    <property type="match status" value="1"/>
</dbReference>
<dbReference type="InterPro" id="IPR003593">
    <property type="entry name" value="AAA+_ATPase"/>
</dbReference>
<accession>A0ABS4ZC43</accession>
<gene>
    <name evidence="8" type="ORF">JOF54_003551</name>
</gene>
<name>A0ABS4ZC43_9ACTN</name>
<evidence type="ECO:0000256" key="5">
    <source>
        <dbReference type="SAM" id="MobiDB-lite"/>
    </source>
</evidence>
<dbReference type="InterPro" id="IPR017871">
    <property type="entry name" value="ABC_transporter-like_CS"/>
</dbReference>
<dbReference type="SUPFAM" id="SSF53474">
    <property type="entry name" value="alpha/beta-Hydrolases"/>
    <property type="match status" value="1"/>
</dbReference>
<evidence type="ECO:0000259" key="7">
    <source>
        <dbReference type="PROSITE" id="PS50893"/>
    </source>
</evidence>
<dbReference type="Pfam" id="PF00561">
    <property type="entry name" value="Abhydrolase_1"/>
    <property type="match status" value="1"/>
</dbReference>
<dbReference type="InterPro" id="IPR008979">
    <property type="entry name" value="Galactose-bd-like_sf"/>
</dbReference>
<dbReference type="InterPro" id="IPR029058">
    <property type="entry name" value="AB_hydrolase_fold"/>
</dbReference>
<dbReference type="SMART" id="SM00939">
    <property type="entry name" value="PepX_C"/>
    <property type="match status" value="1"/>
</dbReference>
<dbReference type="Pfam" id="PF08530">
    <property type="entry name" value="PepX_C"/>
    <property type="match status" value="1"/>
</dbReference>
<protein>
    <submittedName>
        <fullName evidence="8">ABC-2 type transport system ATP-binding protein</fullName>
    </submittedName>
</protein>
<dbReference type="Gene3D" id="3.40.50.300">
    <property type="entry name" value="P-loop containing nucleotide triphosphate hydrolases"/>
    <property type="match status" value="1"/>
</dbReference>
<comment type="caution">
    <text evidence="8">The sequence shown here is derived from an EMBL/GenBank/DDBJ whole genome shotgun (WGS) entry which is preliminary data.</text>
</comment>
<dbReference type="Proteomes" id="UP000758168">
    <property type="component" value="Unassembled WGS sequence"/>
</dbReference>
<evidence type="ECO:0000256" key="1">
    <source>
        <dbReference type="ARBA" id="ARBA00005417"/>
    </source>
</evidence>
<keyword evidence="2" id="KW-0813">Transport</keyword>
<feature type="chain" id="PRO_5047212249" evidence="6">
    <location>
        <begin position="41"/>
        <end position="955"/>
    </location>
</feature>
<feature type="region of interest" description="Disordered" evidence="5">
    <location>
        <begin position="498"/>
        <end position="520"/>
    </location>
</feature>
<evidence type="ECO:0000313" key="8">
    <source>
        <dbReference type="EMBL" id="MBP2418629.1"/>
    </source>
</evidence>
<evidence type="ECO:0000313" key="9">
    <source>
        <dbReference type="Proteomes" id="UP000758168"/>
    </source>
</evidence>
<dbReference type="SUPFAM" id="SSF52540">
    <property type="entry name" value="P-loop containing nucleoside triphosphate hydrolases"/>
    <property type="match status" value="1"/>
</dbReference>
<dbReference type="GO" id="GO:0005524">
    <property type="term" value="F:ATP binding"/>
    <property type="evidence" value="ECO:0007669"/>
    <property type="project" value="UniProtKB-KW"/>
</dbReference>
<keyword evidence="9" id="KW-1185">Reference proteome</keyword>
<feature type="domain" description="ABC transporter" evidence="7">
    <location>
        <begin position="649"/>
        <end position="877"/>
    </location>
</feature>
<feature type="signal peptide" evidence="6">
    <location>
        <begin position="1"/>
        <end position="40"/>
    </location>
</feature>
<dbReference type="InterPro" id="IPR027417">
    <property type="entry name" value="P-loop_NTPase"/>
</dbReference>
<evidence type="ECO:0000256" key="4">
    <source>
        <dbReference type="ARBA" id="ARBA00022840"/>
    </source>
</evidence>
<dbReference type="PANTHER" id="PTHR43335:SF4">
    <property type="entry name" value="ABC TRANSPORTER, ATP-BINDING PROTEIN"/>
    <property type="match status" value="1"/>
</dbReference>
<evidence type="ECO:0000256" key="6">
    <source>
        <dbReference type="SAM" id="SignalP"/>
    </source>
</evidence>
<organism evidence="8 9">
    <name type="scientific">Microlunatus capsulatus</name>
    <dbReference type="NCBI Taxonomy" id="99117"/>
    <lineage>
        <taxon>Bacteria</taxon>
        <taxon>Bacillati</taxon>
        <taxon>Actinomycetota</taxon>
        <taxon>Actinomycetes</taxon>
        <taxon>Propionibacteriales</taxon>
        <taxon>Propionibacteriaceae</taxon>
        <taxon>Microlunatus</taxon>
    </lineage>
</organism>
<dbReference type="SMART" id="SM00382">
    <property type="entry name" value="AAA"/>
    <property type="match status" value="1"/>
</dbReference>
<dbReference type="Gene3D" id="3.40.50.1820">
    <property type="entry name" value="alpha/beta hydrolase"/>
    <property type="match status" value="1"/>
</dbReference>
<dbReference type="EMBL" id="JAGIOB010000001">
    <property type="protein sequence ID" value="MBP2418629.1"/>
    <property type="molecule type" value="Genomic_DNA"/>
</dbReference>
<reference evidence="8 9" key="1">
    <citation type="submission" date="2021-03" db="EMBL/GenBank/DDBJ databases">
        <title>Sequencing the genomes of 1000 actinobacteria strains.</title>
        <authorList>
            <person name="Klenk H.-P."/>
        </authorList>
    </citation>
    <scope>NUCLEOTIDE SEQUENCE [LARGE SCALE GENOMIC DNA]</scope>
    <source>
        <strain evidence="8 9">DSM 12936</strain>
    </source>
</reference>
<dbReference type="PROSITE" id="PS00211">
    <property type="entry name" value="ABC_TRANSPORTER_1"/>
    <property type="match status" value="1"/>
</dbReference>
<sequence length="955" mass="96169">MAEPRRPAGLRGIRRRRPPALVLAVLAALGWLLPAAPAAAADEAPVVETVLSVPGTPEPDGRPVDLDVTLMTTDPAVPRPALVLAHGFGGSKDDLAPLGRDLARAGYTVLTATARGFGASGGLIHLDDPDYEGADAVRLVDLLATRPEVQRTGDDPVVGFAGASYGGALALVAAGLDPRVDAIAPAFTWNSLRTALFPQSAVAGPATSLADVAPQDTGVFKQRWAALFFRSGSAAGGAPGAGDGPRDGTAALCGRFAPELCRGYLATAGSGRPDADLVARLDRIAPARLLSRVSAPTLLVQGEQDTLFGLDQADATVRGLPAGTPSRVVWASGGHDASVDVQDQVGELEAWFGRYLRGDGTPAAPGLSAVVPQTALVGQADDDAPLTLQTSAYPGRGAPLATEDRALDGGPQQVLAPAGGAPAALTSLPGTGPALAAVTGVAGYGLGVLPGQAATFTTAPLDAPLRLLGSGRVVLDVTSTATSATLFAAVWDLGPDATDPGSTNPGAAGSGTPGRSAAPSSAVLPGAAVAPVRLTGLVPGQARRVEVALPAVAHQVPVGHRLQVVVSSTDQAYALPRTAAVHTVALAGDPVLTLPRLESAQTSGGGLDVPLPLVLAVAGVVLAAGLTALVLRRRVAAVPDRADLADLPLAVDGLVKTYGDGFRAVDGVSFTAGPGQVVGLLGPNGAGKTTTMRMLVGLIRPDAGAVYVGGSAVQPGAEVLGAVGAFIEGPGFLPHLTGRQNLEAYWQATGRPAAEAHLDEALEVAALGGGLDRRVRGYSQGMKQRLGIAQAMLGRPRLLLLDEPTNGLDPPQILAMRGVLADYAATGRTVLVSSHLLGEVQATCSHVVVMDRGRVVLAGSVEELTASDDVTLVGLSADADREAAVAVLRGLGLVVGTAEDRLLRVQGDRPRAAVVAALVGAGVGVEQVDGRRQLEEVFMGLVGGGPGEGGEGGRG</sequence>
<dbReference type="Gene3D" id="2.60.120.260">
    <property type="entry name" value="Galactose-binding domain-like"/>
    <property type="match status" value="1"/>
</dbReference>
<keyword evidence="6" id="KW-0732">Signal</keyword>
<evidence type="ECO:0000256" key="3">
    <source>
        <dbReference type="ARBA" id="ARBA00022741"/>
    </source>
</evidence>